<dbReference type="EMBL" id="BSXG01000003">
    <property type="protein sequence ID" value="GME22729.1"/>
    <property type="molecule type" value="Genomic_DNA"/>
</dbReference>
<organism evidence="1 2">
    <name type="scientific">Neofusicoccum parvum</name>
    <dbReference type="NCBI Taxonomy" id="310453"/>
    <lineage>
        <taxon>Eukaryota</taxon>
        <taxon>Fungi</taxon>
        <taxon>Dikarya</taxon>
        <taxon>Ascomycota</taxon>
        <taxon>Pezizomycotina</taxon>
        <taxon>Dothideomycetes</taxon>
        <taxon>Dothideomycetes incertae sedis</taxon>
        <taxon>Botryosphaeriales</taxon>
        <taxon>Botryosphaeriaceae</taxon>
        <taxon>Neofusicoccum</taxon>
    </lineage>
</organism>
<protein>
    <submittedName>
        <fullName evidence="1">Glycosyltransferase family 76 protein</fullName>
    </submittedName>
</protein>
<gene>
    <name evidence="1" type="primary">g2467</name>
    <name evidence="1" type="ORF">NpPPO83_00002467</name>
</gene>
<comment type="caution">
    <text evidence="1">The sequence shown here is derived from an EMBL/GenBank/DDBJ whole genome shotgun (WGS) entry which is preliminary data.</text>
</comment>
<name>A0ACB5RQE9_9PEZI</name>
<accession>A0ACB5RQE9</accession>
<sequence length="375" mass="41646">MPRSDVARRPLDRPFTALVIVFVAWKTLLLLIAFASPGPGYDTSTTLLLGQDAAASALVTATVPWTATLGERLASKLVRWDAIYFTVTAERGYEYEQEWAFSWTFSRLMTQVANFLPFAGDSLVAHAWAGVIISNVSHLLSVLVLYRLVVCMLPSPAQLHIAFLTAALHVFSPAGLFLAAPYGEALTSLLNFSGMLFYAYARVEDSSLRLAGSNRQQSSAPYLLYMLSSGFCFGLATMVRSNGLLSGLIFLYDVTKSLAGLLRSRSAEIPSLRRIFSAIIAGVLVGAGLILPQWVAYQQYCVEENERPWCSRLPPSIYTWVQQYYWNVGFLRYWTLSNIPLFLLAAPTLWIMMRSALRVIGRYVVKITCSVSDID</sequence>
<reference evidence="1" key="1">
    <citation type="submission" date="2024-09" db="EMBL/GenBank/DDBJ databases">
        <title>Draft Genome Sequences of Neofusicoccum parvum.</title>
        <authorList>
            <person name="Ashida A."/>
            <person name="Camagna M."/>
            <person name="Tanaka A."/>
            <person name="Takemoto D."/>
        </authorList>
    </citation>
    <scope>NUCLEOTIDE SEQUENCE</scope>
    <source>
        <strain evidence="1">PPO83</strain>
    </source>
</reference>
<proteinExistence type="predicted"/>
<evidence type="ECO:0000313" key="2">
    <source>
        <dbReference type="Proteomes" id="UP001165186"/>
    </source>
</evidence>
<dbReference type="Proteomes" id="UP001165186">
    <property type="component" value="Unassembled WGS sequence"/>
</dbReference>
<evidence type="ECO:0000313" key="1">
    <source>
        <dbReference type="EMBL" id="GME22729.1"/>
    </source>
</evidence>
<keyword evidence="2" id="KW-1185">Reference proteome</keyword>